<evidence type="ECO:0000259" key="2">
    <source>
        <dbReference type="PROSITE" id="PS50020"/>
    </source>
</evidence>
<dbReference type="CDD" id="cd00201">
    <property type="entry name" value="WW"/>
    <property type="match status" value="2"/>
</dbReference>
<dbReference type="Pfam" id="PF00397">
    <property type="entry name" value="WW"/>
    <property type="match status" value="1"/>
</dbReference>
<dbReference type="InterPro" id="IPR011993">
    <property type="entry name" value="PH-like_dom_sf"/>
</dbReference>
<evidence type="ECO:0000259" key="5">
    <source>
        <dbReference type="PROSITE" id="PS50200"/>
    </source>
</evidence>
<dbReference type="CDD" id="cd14473">
    <property type="entry name" value="FERM_B-lobe"/>
    <property type="match status" value="1"/>
</dbReference>
<dbReference type="PROSITE" id="PS50057">
    <property type="entry name" value="FERM_3"/>
    <property type="match status" value="1"/>
</dbReference>
<dbReference type="PROSITE" id="PS50020">
    <property type="entry name" value="WW_DOMAIN_2"/>
    <property type="match status" value="2"/>
</dbReference>
<feature type="domain" description="WW" evidence="2">
    <location>
        <begin position="34"/>
        <end position="67"/>
    </location>
</feature>
<dbReference type="PANTHER" id="PTHR46221">
    <property type="entry name" value="FERM AND PDZ DOMAIN-CONTAINING PROTEIN FAMILY MEMBER"/>
    <property type="match status" value="1"/>
</dbReference>
<dbReference type="CDD" id="cd17088">
    <property type="entry name" value="FERM_F1_FRMPD1_like"/>
    <property type="match status" value="1"/>
</dbReference>
<dbReference type="Gene3D" id="2.30.42.10">
    <property type="match status" value="1"/>
</dbReference>
<dbReference type="InterPro" id="IPR019748">
    <property type="entry name" value="FERM_central"/>
</dbReference>
<dbReference type="InterPro" id="IPR000299">
    <property type="entry name" value="FERM_domain"/>
</dbReference>
<feature type="domain" description="FERM" evidence="3">
    <location>
        <begin position="248"/>
        <end position="564"/>
    </location>
</feature>
<feature type="region of interest" description="Disordered" evidence="1">
    <location>
        <begin position="769"/>
        <end position="835"/>
    </location>
</feature>
<dbReference type="PROSITE" id="PS50106">
    <property type="entry name" value="PDZ"/>
    <property type="match status" value="1"/>
</dbReference>
<feature type="region of interest" description="Disordered" evidence="1">
    <location>
        <begin position="959"/>
        <end position="978"/>
    </location>
</feature>
<feature type="domain" description="Ras-associating" evidence="5">
    <location>
        <begin position="249"/>
        <end position="338"/>
    </location>
</feature>
<dbReference type="PANTHER" id="PTHR46221:SF3">
    <property type="entry name" value="FERM AND PDZ DOMAIN-CONTAINING PROTEIN 4"/>
    <property type="match status" value="1"/>
</dbReference>
<feature type="region of interest" description="Disordered" evidence="1">
    <location>
        <begin position="1208"/>
        <end position="1337"/>
    </location>
</feature>
<dbReference type="SMART" id="SM00456">
    <property type="entry name" value="WW"/>
    <property type="match status" value="2"/>
</dbReference>
<dbReference type="OrthoDB" id="5859304at2759"/>
<evidence type="ECO:0000259" key="4">
    <source>
        <dbReference type="PROSITE" id="PS50106"/>
    </source>
</evidence>
<dbReference type="InterPro" id="IPR001202">
    <property type="entry name" value="WW_dom"/>
</dbReference>
<sequence>MYTALSLGFPTEQPSRGCYEIFQQESKMLEPQLQHLGYKWEAKLNTTGRLYYLNHQTRSSSWLPPVDNWEGGGKALPYGWELAIDKHGKTYFLNHLEEYSSKNDPREDDDYIEPPTPREISLKRHATLGFGFVAGSEKPVIVRFVTEGGPSEDKLLPGDQIIKINGEEVKKAPREYVIDLVRSCKETIDLTVCQPYVDNSQRKSALLTAAKKAKLQKNPSRVRFAENVAVTTATSPSTHESYIPFMPNVLKVFLENGQTKSFKYDKQTTVKDVLNSLQEKLGLRCMQYFSLVLQNTKSVSHNKFAFLQNDDCIADIACRPGSQFFKCLLRVCFVPRDAYDLLRKDATAFEYFYMQCCNDIVEERFSGEVKFDMALRLAALHMQEHALNNHMAGKILVKNIEKEFGYSKFVPRSLMEHMKIRELRKMLNHYLKASQCLTAPGQKHLTSLQAKLHYLKIISELKSFGAKCFMATLVQKKTEAMIFVGPKKGIAEVTHIKNNTLVTLAEFQDLACMMVVRENDTMQRVDIKRVNPDAQIVSLSMLNDDVHDFVAMVEGYYMVYGEPGRTLIRGEQPLDTEHTDGVRHDPKQTKLPFYSGEHYVEPAAWSYPTDLVSETLTVCPHPGTRHADFSTGPPSYVNPDSNQNGDESCDDHVVDHVIKKDADDTLEDDLSNTPKLPSPEDEDYTLFNANARKPSDSDDYEALISNIDKTDSDNDDASVASDSFSTFRNPDKESPLSPHLIKRHKDSVKLYHHSGRPSIDFVNAAFKEHDDVTEEAPEEPSERPLETSDEECEASEQSQPLLQSQDSLAMLVPPGEDEKASGPIMQHHPERPRSVGIASRDTLRKEDLQNSFGLHSPDPDIFPVNKFHPTYNPKIFGDRGLYLDPDIIDLTMIPPPKTPECEHLIDFSSVVTEAPPGFSDGGNRSSQGVPSQSHVVHMSLIDIPAPEDEVDLPPPIQSFDTHFTASEDHDSESDSGNETISSELIELLTSSMSEYANNAQLPTTPIDAANIEAIIATLTVPPPPIEIDDVTETCMTSHDDDITEKGVTPYNLKTVSVTQQLFLLDGATETESSDQLSPKMISNDSPSSQENTSQPQMPNPQALSSHPQSTETFTPPPPQLDDSVLTLTPPSVEAEYDALLESHLNADWIQNGCNVDPEIDGFVIPPPPDSVDNDIDIQIVPPVFQDALYNEHIIPDMYKVMNNKAFPGGTEKRSSSNQGNPFLSTNGDSSKKKGPPVLPKSSKVTQMLRRSSEDSTSTIGGSSSTPTSSTEGSVSLQSSSSTLASQHSLPVGQSSGKPPPPARSLSLPSSPLKSKRMPPTPPPRRSSVTNVTAHKVSPSILTRMNNFTQPVSPIINRHITSSEDSSVDGESDTGSFTLPSIDSYPHSQNGILPHHNGDVKIHDDRMLNAKSDVQETANGIKNANTEVQSAKNGISYDNEKPTGEIHTAENDQHSSIHQKYPRASNHQGLTNRITGNNNRGPIENNVNQIRSNVNKTPASVENDKIPSKYFLIKDVEVIPLEKPKESTDSKMQNQTARTPGTQSSVTLCDTMTSQHDETSHKYGSNKYLSSELSSDSQKHNLDNSSQFTSDVSKNTHVSKNISNLSKNTSDTSKNTS</sequence>
<dbReference type="SUPFAM" id="SSF54236">
    <property type="entry name" value="Ubiquitin-like"/>
    <property type="match status" value="1"/>
</dbReference>
<dbReference type="FunFam" id="2.30.42.10:FF:000053">
    <property type="entry name" value="FERM and PDZ domain-containing protein 4"/>
    <property type="match status" value="1"/>
</dbReference>
<dbReference type="SUPFAM" id="SSF47031">
    <property type="entry name" value="Second domain of FERM"/>
    <property type="match status" value="1"/>
</dbReference>
<dbReference type="SMART" id="SM00228">
    <property type="entry name" value="PDZ"/>
    <property type="match status" value="1"/>
</dbReference>
<feature type="compositionally biased region" description="Basic and acidic residues" evidence="1">
    <location>
        <begin position="650"/>
        <end position="663"/>
    </location>
</feature>
<dbReference type="GO" id="GO:0007165">
    <property type="term" value="P:signal transduction"/>
    <property type="evidence" value="ECO:0007669"/>
    <property type="project" value="InterPro"/>
</dbReference>
<evidence type="ECO:0008006" key="8">
    <source>
        <dbReference type="Google" id="ProtNLM"/>
    </source>
</evidence>
<protein>
    <recommendedName>
        <fullName evidence="8">FERM and PDZ domain-containing protein 4</fullName>
    </recommendedName>
</protein>
<dbReference type="Gene3D" id="3.10.20.90">
    <property type="entry name" value="Phosphatidylinositol 3-kinase Catalytic Subunit, Chain A, domain 1"/>
    <property type="match status" value="1"/>
</dbReference>
<keyword evidence="7" id="KW-1185">Reference proteome</keyword>
<dbReference type="InterPro" id="IPR035963">
    <property type="entry name" value="FERM_2"/>
</dbReference>
<dbReference type="InterPro" id="IPR014352">
    <property type="entry name" value="FERM/acyl-CoA-bd_prot_sf"/>
</dbReference>
<name>A0A8S4N8Z5_OWEFU</name>
<dbReference type="InterPro" id="IPR036020">
    <property type="entry name" value="WW_dom_sf"/>
</dbReference>
<dbReference type="InterPro" id="IPR036034">
    <property type="entry name" value="PDZ_sf"/>
</dbReference>
<dbReference type="Pfam" id="PF00373">
    <property type="entry name" value="FERM_M"/>
    <property type="match status" value="1"/>
</dbReference>
<feature type="compositionally biased region" description="Low complexity" evidence="1">
    <location>
        <begin position="795"/>
        <end position="808"/>
    </location>
</feature>
<feature type="compositionally biased region" description="Polar residues" evidence="1">
    <location>
        <begin position="1215"/>
        <end position="1228"/>
    </location>
</feature>
<dbReference type="EMBL" id="CAIIXF020000002">
    <property type="protein sequence ID" value="CAH1777482.1"/>
    <property type="molecule type" value="Genomic_DNA"/>
</dbReference>
<dbReference type="CDD" id="cd06769">
    <property type="entry name" value="PDZ_FRMPD1_3_4-like"/>
    <property type="match status" value="1"/>
</dbReference>
<evidence type="ECO:0000259" key="3">
    <source>
        <dbReference type="PROSITE" id="PS50057"/>
    </source>
</evidence>
<feature type="region of interest" description="Disordered" evidence="1">
    <location>
        <begin position="1522"/>
        <end position="1616"/>
    </location>
</feature>
<dbReference type="Gene3D" id="2.20.70.10">
    <property type="match status" value="2"/>
</dbReference>
<dbReference type="InterPro" id="IPR000159">
    <property type="entry name" value="RA_dom"/>
</dbReference>
<feature type="region of interest" description="Disordered" evidence="1">
    <location>
        <begin position="1068"/>
        <end position="1125"/>
    </location>
</feature>
<feature type="region of interest" description="Disordered" evidence="1">
    <location>
        <begin position="707"/>
        <end position="738"/>
    </location>
</feature>
<evidence type="ECO:0000313" key="7">
    <source>
        <dbReference type="Proteomes" id="UP000749559"/>
    </source>
</evidence>
<dbReference type="InterPro" id="IPR029071">
    <property type="entry name" value="Ubiquitin-like_domsf"/>
</dbReference>
<feature type="compositionally biased region" description="Polar residues" evidence="1">
    <location>
        <begin position="1566"/>
        <end position="1575"/>
    </location>
</feature>
<comment type="caution">
    <text evidence="6">The sequence shown here is derived from an EMBL/GenBank/DDBJ whole genome shotgun (WGS) entry which is preliminary data.</text>
</comment>
<dbReference type="SUPFAM" id="SSF51045">
    <property type="entry name" value="WW domain"/>
    <property type="match status" value="2"/>
</dbReference>
<evidence type="ECO:0000256" key="1">
    <source>
        <dbReference type="SAM" id="MobiDB-lite"/>
    </source>
</evidence>
<feature type="domain" description="WW" evidence="2">
    <location>
        <begin position="74"/>
        <end position="107"/>
    </location>
</feature>
<feature type="compositionally biased region" description="Polar residues" evidence="1">
    <location>
        <begin position="1529"/>
        <end position="1553"/>
    </location>
</feature>
<dbReference type="Pfam" id="PF00595">
    <property type="entry name" value="PDZ"/>
    <property type="match status" value="1"/>
</dbReference>
<feature type="compositionally biased region" description="Low complexity" evidence="1">
    <location>
        <begin position="1254"/>
        <end position="1289"/>
    </location>
</feature>
<dbReference type="InterPro" id="IPR019749">
    <property type="entry name" value="Band_41_domain"/>
</dbReference>
<dbReference type="SUPFAM" id="SSF50156">
    <property type="entry name" value="PDZ domain-like"/>
    <property type="match status" value="1"/>
</dbReference>
<feature type="region of interest" description="Disordered" evidence="1">
    <location>
        <begin position="624"/>
        <end position="683"/>
    </location>
</feature>
<feature type="compositionally biased region" description="Polar residues" evidence="1">
    <location>
        <begin position="1582"/>
        <end position="1601"/>
    </location>
</feature>
<dbReference type="Gene3D" id="2.30.29.30">
    <property type="entry name" value="Pleckstrin-homology domain (PH domain)/Phosphotyrosine-binding domain (PTB)"/>
    <property type="match status" value="1"/>
</dbReference>
<feature type="domain" description="PDZ" evidence="4">
    <location>
        <begin position="119"/>
        <end position="196"/>
    </location>
</feature>
<dbReference type="PROSITE" id="PS01159">
    <property type="entry name" value="WW_DOMAIN_1"/>
    <property type="match status" value="1"/>
</dbReference>
<feature type="compositionally biased region" description="Polar residues" evidence="1">
    <location>
        <begin position="1069"/>
        <end position="1113"/>
    </location>
</feature>
<dbReference type="InterPro" id="IPR001478">
    <property type="entry name" value="PDZ"/>
</dbReference>
<dbReference type="PROSITE" id="PS50200">
    <property type="entry name" value="RA"/>
    <property type="match status" value="1"/>
</dbReference>
<dbReference type="Gene3D" id="1.20.80.10">
    <property type="match status" value="1"/>
</dbReference>
<dbReference type="SMART" id="SM00295">
    <property type="entry name" value="B41"/>
    <property type="match status" value="1"/>
</dbReference>
<gene>
    <name evidence="6" type="ORF">OFUS_LOCUS4514</name>
</gene>
<reference evidence="6" key="1">
    <citation type="submission" date="2022-03" db="EMBL/GenBank/DDBJ databases">
        <authorList>
            <person name="Martin C."/>
        </authorList>
    </citation>
    <scope>NUCLEOTIDE SEQUENCE</scope>
</reference>
<organism evidence="6 7">
    <name type="scientific">Owenia fusiformis</name>
    <name type="common">Polychaete worm</name>
    <dbReference type="NCBI Taxonomy" id="6347"/>
    <lineage>
        <taxon>Eukaryota</taxon>
        <taxon>Metazoa</taxon>
        <taxon>Spiralia</taxon>
        <taxon>Lophotrochozoa</taxon>
        <taxon>Annelida</taxon>
        <taxon>Polychaeta</taxon>
        <taxon>Sedentaria</taxon>
        <taxon>Canalipalpata</taxon>
        <taxon>Sabellida</taxon>
        <taxon>Oweniida</taxon>
        <taxon>Oweniidae</taxon>
        <taxon>Owenia</taxon>
    </lineage>
</organism>
<evidence type="ECO:0000313" key="6">
    <source>
        <dbReference type="EMBL" id="CAH1777482.1"/>
    </source>
</evidence>
<feature type="non-terminal residue" evidence="6">
    <location>
        <position position="1616"/>
    </location>
</feature>
<accession>A0A8S4N8Z5</accession>
<proteinExistence type="predicted"/>
<dbReference type="SUPFAM" id="SSF50729">
    <property type="entry name" value="PH domain-like"/>
    <property type="match status" value="1"/>
</dbReference>
<feature type="compositionally biased region" description="Low complexity" evidence="1">
    <location>
        <begin position="1303"/>
        <end position="1312"/>
    </location>
</feature>
<dbReference type="Pfam" id="PF21989">
    <property type="entry name" value="RA_2"/>
    <property type="match status" value="1"/>
</dbReference>
<dbReference type="Proteomes" id="UP000749559">
    <property type="component" value="Unassembled WGS sequence"/>
</dbReference>
<feature type="compositionally biased region" description="Low complexity" evidence="1">
    <location>
        <begin position="1602"/>
        <end position="1616"/>
    </location>
</feature>